<evidence type="ECO:0000313" key="3">
    <source>
        <dbReference type="Proteomes" id="UP000244896"/>
    </source>
</evidence>
<organism evidence="2 3">
    <name type="scientific">Ereboglobus luteus</name>
    <dbReference type="NCBI Taxonomy" id="1796921"/>
    <lineage>
        <taxon>Bacteria</taxon>
        <taxon>Pseudomonadati</taxon>
        <taxon>Verrucomicrobiota</taxon>
        <taxon>Opitutia</taxon>
        <taxon>Opitutales</taxon>
        <taxon>Opitutaceae</taxon>
        <taxon>Ereboglobus</taxon>
    </lineage>
</organism>
<comment type="similarity">
    <text evidence="1">Belongs to the short-chain dehydrogenases/reductases (SDR) family.</text>
</comment>
<sequence>MKAEADLAQILRGVILGRTQRPASVSLVGGDFQDQARAIEIQGEDAGAIAREIHEALAEAPVPVALTLCHRQQSYTYKITSEIFAESRATVVKNRVAVVTGGAQGFGAEIARGLVADGAIVYIADMNYDGAYKLAEILNKEYNNGGPVAFAVGVNVSDEGSVAKMCETIALQSGGVDLCISNAGIVKSVSSIMDQDIDDFRLVADVNYVAFAIVTKHVAGMMKTQHVASRVVRNDSPWTADIIQINSKSGLEGSNKNASYAGSKFGGIGLVQSFAKELVEWGIKVNAICPGNFFDTPLWSDPERGLFMQYLRAGKVPGAKSVADVKSFYEAKVPMGRGCTGPDVIRAVYYLVEQLYETGQALPVTGGQVMIN</sequence>
<dbReference type="KEGG" id="elut:CKA38_03300"/>
<dbReference type="PRINTS" id="PR00081">
    <property type="entry name" value="GDHRDH"/>
</dbReference>
<protein>
    <submittedName>
        <fullName evidence="2">Short-chain dehydrogenase</fullName>
    </submittedName>
</protein>
<evidence type="ECO:0000256" key="1">
    <source>
        <dbReference type="ARBA" id="ARBA00006484"/>
    </source>
</evidence>
<dbReference type="PANTHER" id="PTHR42760">
    <property type="entry name" value="SHORT-CHAIN DEHYDROGENASES/REDUCTASES FAMILY MEMBER"/>
    <property type="match status" value="1"/>
</dbReference>
<dbReference type="InterPro" id="IPR036291">
    <property type="entry name" value="NAD(P)-bd_dom_sf"/>
</dbReference>
<gene>
    <name evidence="2" type="ORF">CKA38_03300</name>
</gene>
<dbReference type="GO" id="GO:0016616">
    <property type="term" value="F:oxidoreductase activity, acting on the CH-OH group of donors, NAD or NADP as acceptor"/>
    <property type="evidence" value="ECO:0007669"/>
    <property type="project" value="TreeGrafter"/>
</dbReference>
<accession>A0A2U8E0P8</accession>
<proteinExistence type="inferred from homology"/>
<dbReference type="Proteomes" id="UP000244896">
    <property type="component" value="Chromosome"/>
</dbReference>
<dbReference type="SUPFAM" id="SSF51735">
    <property type="entry name" value="NAD(P)-binding Rossmann-fold domains"/>
    <property type="match status" value="1"/>
</dbReference>
<dbReference type="EMBL" id="CP023004">
    <property type="protein sequence ID" value="AWI08406.1"/>
    <property type="molecule type" value="Genomic_DNA"/>
</dbReference>
<dbReference type="PANTHER" id="PTHR42760:SF105">
    <property type="entry name" value="SORBITOL-6-PHOSPHATE 2-DEHYDROGENASE"/>
    <property type="match status" value="1"/>
</dbReference>
<name>A0A2U8E0P8_9BACT</name>
<dbReference type="InterPro" id="IPR002347">
    <property type="entry name" value="SDR_fam"/>
</dbReference>
<dbReference type="PROSITE" id="PS00061">
    <property type="entry name" value="ADH_SHORT"/>
    <property type="match status" value="1"/>
</dbReference>
<dbReference type="InterPro" id="IPR020904">
    <property type="entry name" value="Sc_DH/Rdtase_CS"/>
</dbReference>
<dbReference type="Pfam" id="PF00106">
    <property type="entry name" value="adh_short"/>
    <property type="match status" value="1"/>
</dbReference>
<reference evidence="2 3" key="1">
    <citation type="journal article" date="2018" name="Syst. Appl. Microbiol.">
        <title>Ereboglobus luteus gen. nov. sp. nov. from cockroach guts, and new insights into the oxygen relationship of the genera Opitutus and Didymococcus (Verrucomicrobia: Opitutaceae).</title>
        <authorList>
            <person name="Tegtmeier D."/>
            <person name="Belitz A."/>
            <person name="Radek R."/>
            <person name="Heimerl T."/>
            <person name="Brune A."/>
        </authorList>
    </citation>
    <scope>NUCLEOTIDE SEQUENCE [LARGE SCALE GENOMIC DNA]</scope>
    <source>
        <strain evidence="2 3">Ho45</strain>
    </source>
</reference>
<dbReference type="RefSeq" id="WP_108824212.1">
    <property type="nucleotide sequence ID" value="NZ_CP023004.1"/>
</dbReference>
<keyword evidence="3" id="KW-1185">Reference proteome</keyword>
<dbReference type="Gene3D" id="3.40.50.720">
    <property type="entry name" value="NAD(P)-binding Rossmann-like Domain"/>
    <property type="match status" value="1"/>
</dbReference>
<evidence type="ECO:0000313" key="2">
    <source>
        <dbReference type="EMBL" id="AWI08406.1"/>
    </source>
</evidence>
<dbReference type="AlphaFoldDB" id="A0A2U8E0P8"/>
<dbReference type="OrthoDB" id="9803333at2"/>